<feature type="domain" description="Rhodanese" evidence="5">
    <location>
        <begin position="236"/>
        <end position="256"/>
    </location>
</feature>
<evidence type="ECO:0000313" key="8">
    <source>
        <dbReference type="Proteomes" id="UP001162131"/>
    </source>
</evidence>
<dbReference type="PROSITE" id="PS00132">
    <property type="entry name" value="CARBOXYPEPT_ZN_1"/>
    <property type="match status" value="1"/>
</dbReference>
<evidence type="ECO:0000256" key="3">
    <source>
        <dbReference type="SAM" id="Phobius"/>
    </source>
</evidence>
<evidence type="ECO:0000256" key="1">
    <source>
        <dbReference type="ARBA" id="ARBA00005988"/>
    </source>
</evidence>
<dbReference type="InterPro" id="IPR057246">
    <property type="entry name" value="CARBOXYPEPT_ZN_1"/>
</dbReference>
<proteinExistence type="inferred from homology"/>
<dbReference type="Pfam" id="PF00246">
    <property type="entry name" value="Peptidase_M14"/>
    <property type="match status" value="1"/>
</dbReference>
<keyword evidence="3" id="KW-0812">Transmembrane</keyword>
<dbReference type="AlphaFoldDB" id="A0AAU9JLY8"/>
<comment type="caution">
    <text evidence="7">The sequence shown here is derived from an EMBL/GenBank/DDBJ whole genome shotgun (WGS) entry which is preliminary data.</text>
</comment>
<gene>
    <name evidence="7" type="ORF">BSTOLATCC_MIC45729</name>
</gene>
<dbReference type="SUPFAM" id="SSF53187">
    <property type="entry name" value="Zn-dependent exopeptidases"/>
    <property type="match status" value="1"/>
</dbReference>
<dbReference type="CDD" id="cd00596">
    <property type="entry name" value="Peptidase_M14_like"/>
    <property type="match status" value="1"/>
</dbReference>
<dbReference type="PANTHER" id="PTHR11532:SF57">
    <property type="entry name" value="CARBOXYPEPTIDASE D, B"/>
    <property type="match status" value="1"/>
</dbReference>
<dbReference type="InterPro" id="IPR050753">
    <property type="entry name" value="Peptidase_M14_domain"/>
</dbReference>
<keyword evidence="3" id="KW-0472">Membrane</keyword>
<reference evidence="7" key="1">
    <citation type="submission" date="2021-09" db="EMBL/GenBank/DDBJ databases">
        <authorList>
            <consortium name="AG Swart"/>
            <person name="Singh M."/>
            <person name="Singh A."/>
            <person name="Seah K."/>
            <person name="Emmerich C."/>
        </authorList>
    </citation>
    <scope>NUCLEOTIDE SEQUENCE</scope>
    <source>
        <strain evidence="7">ATCC30299</strain>
    </source>
</reference>
<dbReference type="EMBL" id="CAJZBQ010000045">
    <property type="protein sequence ID" value="CAG9328274.1"/>
    <property type="molecule type" value="Genomic_DNA"/>
</dbReference>
<feature type="signal peptide" evidence="4">
    <location>
        <begin position="1"/>
        <end position="16"/>
    </location>
</feature>
<accession>A0AAU9JLY8</accession>
<name>A0AAU9JLY8_9CILI</name>
<evidence type="ECO:0000256" key="4">
    <source>
        <dbReference type="SAM" id="SignalP"/>
    </source>
</evidence>
<dbReference type="GO" id="GO:0005615">
    <property type="term" value="C:extracellular space"/>
    <property type="evidence" value="ECO:0007669"/>
    <property type="project" value="TreeGrafter"/>
</dbReference>
<feature type="domain" description="Peptidase M14" evidence="6">
    <location>
        <begin position="18"/>
        <end position="284"/>
    </location>
</feature>
<dbReference type="InterPro" id="IPR000834">
    <property type="entry name" value="Peptidase_M14"/>
</dbReference>
<evidence type="ECO:0000259" key="6">
    <source>
        <dbReference type="PROSITE" id="PS52035"/>
    </source>
</evidence>
<keyword evidence="8" id="KW-1185">Reference proteome</keyword>
<evidence type="ECO:0000256" key="2">
    <source>
        <dbReference type="PROSITE-ProRule" id="PRU01379"/>
    </source>
</evidence>
<dbReference type="GO" id="GO:0004181">
    <property type="term" value="F:metallocarboxypeptidase activity"/>
    <property type="evidence" value="ECO:0007669"/>
    <property type="project" value="InterPro"/>
</dbReference>
<evidence type="ECO:0000259" key="5">
    <source>
        <dbReference type="PROSITE" id="PS50206"/>
    </source>
</evidence>
<evidence type="ECO:0000313" key="7">
    <source>
        <dbReference type="EMBL" id="CAG9328274.1"/>
    </source>
</evidence>
<comment type="similarity">
    <text evidence="1 2">Belongs to the peptidase M14 family.</text>
</comment>
<dbReference type="PROSITE" id="PS52035">
    <property type="entry name" value="PEPTIDASE_M14"/>
    <property type="match status" value="1"/>
</dbReference>
<keyword evidence="4" id="KW-0732">Signal</keyword>
<dbReference type="GO" id="GO:0006518">
    <property type="term" value="P:peptide metabolic process"/>
    <property type="evidence" value="ECO:0007669"/>
    <property type="project" value="TreeGrafter"/>
</dbReference>
<dbReference type="PANTHER" id="PTHR11532">
    <property type="entry name" value="PROTEASE M14 CARBOXYPEPTIDASE"/>
    <property type="match status" value="1"/>
</dbReference>
<dbReference type="InterPro" id="IPR001763">
    <property type="entry name" value="Rhodanese-like_dom"/>
</dbReference>
<feature type="active site" description="Proton donor/acceptor" evidence="2">
    <location>
        <position position="260"/>
    </location>
</feature>
<dbReference type="GO" id="GO:0016485">
    <property type="term" value="P:protein processing"/>
    <property type="evidence" value="ECO:0007669"/>
    <property type="project" value="TreeGrafter"/>
</dbReference>
<protein>
    <recommendedName>
        <fullName evidence="9">Peptidase M14 carboxypeptidase A domain-containing protein</fullName>
    </recommendedName>
</protein>
<feature type="transmembrane region" description="Helical" evidence="3">
    <location>
        <begin position="491"/>
        <end position="510"/>
    </location>
</feature>
<dbReference type="GO" id="GO:0008270">
    <property type="term" value="F:zinc ion binding"/>
    <property type="evidence" value="ECO:0007669"/>
    <property type="project" value="InterPro"/>
</dbReference>
<dbReference type="SMART" id="SM00631">
    <property type="entry name" value="Zn_pept"/>
    <property type="match status" value="1"/>
</dbReference>
<dbReference type="Proteomes" id="UP001162131">
    <property type="component" value="Unassembled WGS sequence"/>
</dbReference>
<sequence>MMAWFLIFASFSAVYSYSPLNYTEIMSRLLHLNATCPFLRLSSSQTDFNLPSPEDCHECLTPILTISNSNGSVPQIYFSGCLHGNERLGPVVLAELAEFLCSNYDTNSWIKRLVDTRLIIMTPMTNAQGYYRNQREESVGGRLYDTNRDFAYMIKGECFKTITAKTVEKIFEKYLIRTSITFHGGDASISYPWGAPDHKKDEKSTEAPDHAAADSIAKAILEFSQADLGVGPMTDKVYDVTGGMEDWAYAGGWENSVNPEKPITNCSEFSNSNPEGLKQLMFLVEADNDKSPDTERYGHKSQVLSSEQGGLIPQFIRMSLGLIDLAKPYILADIVTIENGIRVDWTVWGCITVDYTQVFYGKYTETLYEEIIKDSSKSISLLKKTKNRGGKCRWGGMTEFSEEIITEEDVIVVISAKVDSNWLKQNKPDPNVPPQSHIVNSRTKQHYKVSNKNYSIDESSFFFSSALKSDLNSTGPADKDKKFEGSFQWNALYLVILIIGIISGLLYIAAKKYFYQPLSQQEEIEL</sequence>
<dbReference type="Gene3D" id="3.40.630.10">
    <property type="entry name" value="Zn peptidases"/>
    <property type="match status" value="1"/>
</dbReference>
<feature type="chain" id="PRO_5043717619" description="Peptidase M14 carboxypeptidase A domain-containing protein" evidence="4">
    <location>
        <begin position="17"/>
        <end position="526"/>
    </location>
</feature>
<dbReference type="PROSITE" id="PS50206">
    <property type="entry name" value="RHODANESE_3"/>
    <property type="match status" value="1"/>
</dbReference>
<evidence type="ECO:0008006" key="9">
    <source>
        <dbReference type="Google" id="ProtNLM"/>
    </source>
</evidence>
<organism evidence="7 8">
    <name type="scientific">Blepharisma stoltei</name>
    <dbReference type="NCBI Taxonomy" id="1481888"/>
    <lineage>
        <taxon>Eukaryota</taxon>
        <taxon>Sar</taxon>
        <taxon>Alveolata</taxon>
        <taxon>Ciliophora</taxon>
        <taxon>Postciliodesmatophora</taxon>
        <taxon>Heterotrichea</taxon>
        <taxon>Heterotrichida</taxon>
        <taxon>Blepharismidae</taxon>
        <taxon>Blepharisma</taxon>
    </lineage>
</organism>
<keyword evidence="3" id="KW-1133">Transmembrane helix</keyword>